<dbReference type="Proteomes" id="UP001159363">
    <property type="component" value="Chromosome 3"/>
</dbReference>
<accession>A0ABQ9HXB5</accession>
<proteinExistence type="predicted"/>
<dbReference type="EMBL" id="JARBHB010000003">
    <property type="protein sequence ID" value="KAJ8888443.1"/>
    <property type="molecule type" value="Genomic_DNA"/>
</dbReference>
<protein>
    <submittedName>
        <fullName evidence="1">Uncharacterized protein</fullName>
    </submittedName>
</protein>
<sequence length="286" mass="31840">MTRHKPDDGSAWSDIVTPTPTPGHYQNYVAARSIDPSKFATRIFFSDINNFTKAIRVQSPTGSPYFHMWESCRAMPLVGGFFSGSPVSPGHCIPALLHTHLTSTLIDSQCLDVLCRPNLCTPLKDARSCRSDLLSTNGSACHSGHPTSLDVYLVSLSVYKHRADKYTEMEQFGGFFDVSVPILIGCAKLWKQASSLIGDRMLQEIPNRGLPSLACCQLNPRNTRGSTNRLSSRLPGADWRTAFKHFVGQYRHLVDVCEMEFARLLSSDIWAALNNEILRGDELEMM</sequence>
<name>A0ABQ9HXB5_9NEOP</name>
<comment type="caution">
    <text evidence="1">The sequence shown here is derived from an EMBL/GenBank/DDBJ whole genome shotgun (WGS) entry which is preliminary data.</text>
</comment>
<keyword evidence="2" id="KW-1185">Reference proteome</keyword>
<organism evidence="1 2">
    <name type="scientific">Dryococelus australis</name>
    <dbReference type="NCBI Taxonomy" id="614101"/>
    <lineage>
        <taxon>Eukaryota</taxon>
        <taxon>Metazoa</taxon>
        <taxon>Ecdysozoa</taxon>
        <taxon>Arthropoda</taxon>
        <taxon>Hexapoda</taxon>
        <taxon>Insecta</taxon>
        <taxon>Pterygota</taxon>
        <taxon>Neoptera</taxon>
        <taxon>Polyneoptera</taxon>
        <taxon>Phasmatodea</taxon>
        <taxon>Verophasmatodea</taxon>
        <taxon>Anareolatae</taxon>
        <taxon>Phasmatidae</taxon>
        <taxon>Eurycanthinae</taxon>
        <taxon>Dryococelus</taxon>
    </lineage>
</organism>
<evidence type="ECO:0000313" key="2">
    <source>
        <dbReference type="Proteomes" id="UP001159363"/>
    </source>
</evidence>
<gene>
    <name evidence="1" type="ORF">PR048_007933</name>
</gene>
<evidence type="ECO:0000313" key="1">
    <source>
        <dbReference type="EMBL" id="KAJ8888443.1"/>
    </source>
</evidence>
<reference evidence="1 2" key="1">
    <citation type="submission" date="2023-02" db="EMBL/GenBank/DDBJ databases">
        <title>LHISI_Scaffold_Assembly.</title>
        <authorList>
            <person name="Stuart O.P."/>
            <person name="Cleave R."/>
            <person name="Magrath M.J.L."/>
            <person name="Mikheyev A.S."/>
        </authorList>
    </citation>
    <scope>NUCLEOTIDE SEQUENCE [LARGE SCALE GENOMIC DNA]</scope>
    <source>
        <strain evidence="1">Daus_M_001</strain>
        <tissue evidence="1">Leg muscle</tissue>
    </source>
</reference>